<sequence>MSQSTNKGLIFGIMIGTAGISLALVWYHKIRKSGAVIHVPKFWALSDAFHSAELRDELHGERGTVVALQGRQLQILEKLNCLVASMEELKEEVRFLKEAIPKLEELVRGELRGKAGVSRASPQHRGSRKRRSEPIPSHSSEEAESEGGCCFPDKTPIQDSSQDGISCGLCQDEVFSDSSQSSIGSQSQIEVRSELIHFSETGMRHATQNVIVPLSPNASSFHSPYTVSHLFLNLLSAHSLSAISHLSSSAVSRQSTSASGLDSQDGLIPQQANVNQAPQDGPTSEPLKDAITSEPLPDESKVTEGPLQDGATSASLSNPEPQGIFEVSRTSDSSLSRSPPASLALEEGQLISVCVSWVT</sequence>
<keyword evidence="3" id="KW-1133">Transmembrane helix</keyword>
<proteinExistence type="predicted"/>
<keyword evidence="1" id="KW-0175">Coiled coil</keyword>
<feature type="compositionally biased region" description="Polar residues" evidence="2">
    <location>
        <begin position="273"/>
        <end position="282"/>
    </location>
</feature>
<feature type="transmembrane region" description="Helical" evidence="3">
    <location>
        <begin position="9"/>
        <end position="27"/>
    </location>
</feature>
<keyword evidence="3" id="KW-0472">Membrane</keyword>
<organism evidence="4 5">
    <name type="scientific">Ornithorhynchus anatinus</name>
    <name type="common">Duckbill platypus</name>
    <dbReference type="NCBI Taxonomy" id="9258"/>
    <lineage>
        <taxon>Eukaryota</taxon>
        <taxon>Metazoa</taxon>
        <taxon>Chordata</taxon>
        <taxon>Craniata</taxon>
        <taxon>Vertebrata</taxon>
        <taxon>Euteleostomi</taxon>
        <taxon>Mammalia</taxon>
        <taxon>Monotremata</taxon>
        <taxon>Ornithorhynchidae</taxon>
        <taxon>Ornithorhynchus</taxon>
    </lineage>
</organism>
<evidence type="ECO:0000313" key="5">
    <source>
        <dbReference type="Proteomes" id="UP000002279"/>
    </source>
</evidence>
<evidence type="ECO:0000313" key="4">
    <source>
        <dbReference type="Ensembl" id="ENSOANP00000045387.1"/>
    </source>
</evidence>
<keyword evidence="5" id="KW-1185">Reference proteome</keyword>
<dbReference type="InParanoid" id="A0A6I8NW45"/>
<reference evidence="4" key="3">
    <citation type="submission" date="2025-09" db="UniProtKB">
        <authorList>
            <consortium name="Ensembl"/>
        </authorList>
    </citation>
    <scope>IDENTIFICATION</scope>
    <source>
        <strain evidence="4">Glennie</strain>
    </source>
</reference>
<dbReference type="AlphaFoldDB" id="A0A6I8NW45"/>
<accession>A0A6I8NW45</accession>
<evidence type="ECO:0000256" key="3">
    <source>
        <dbReference type="SAM" id="Phobius"/>
    </source>
</evidence>
<dbReference type="Ensembl" id="ENSOANT00000063267.1">
    <property type="protein sequence ID" value="ENSOANP00000045387.1"/>
    <property type="gene ID" value="ENSOANG00000039645.1"/>
</dbReference>
<reference evidence="4" key="2">
    <citation type="submission" date="2025-08" db="UniProtKB">
        <authorList>
            <consortium name="Ensembl"/>
        </authorList>
    </citation>
    <scope>IDENTIFICATION</scope>
    <source>
        <strain evidence="4">Glennie</strain>
    </source>
</reference>
<dbReference type="Proteomes" id="UP000002279">
    <property type="component" value="Chromosome 1"/>
</dbReference>
<feature type="region of interest" description="Disordered" evidence="2">
    <location>
        <begin position="273"/>
        <end position="341"/>
    </location>
</feature>
<dbReference type="Bgee" id="ENSOANG00000039645">
    <property type="expression patterns" value="Expressed in ovary and 7 other cell types or tissues"/>
</dbReference>
<evidence type="ECO:0000256" key="2">
    <source>
        <dbReference type="SAM" id="MobiDB-lite"/>
    </source>
</evidence>
<feature type="region of interest" description="Disordered" evidence="2">
    <location>
        <begin position="114"/>
        <end position="155"/>
    </location>
</feature>
<feature type="compositionally biased region" description="Low complexity" evidence="2">
    <location>
        <begin position="328"/>
        <end position="341"/>
    </location>
</feature>
<evidence type="ECO:0000256" key="1">
    <source>
        <dbReference type="SAM" id="Coils"/>
    </source>
</evidence>
<keyword evidence="3" id="KW-0812">Transmembrane</keyword>
<evidence type="ECO:0008006" key="6">
    <source>
        <dbReference type="Google" id="ProtNLM"/>
    </source>
</evidence>
<dbReference type="GeneTree" id="ENSGT00960000187289"/>
<feature type="compositionally biased region" description="Polar residues" evidence="2">
    <location>
        <begin position="310"/>
        <end position="320"/>
    </location>
</feature>
<name>A0A6I8NW45_ORNAN</name>
<feature type="coiled-coil region" evidence="1">
    <location>
        <begin position="79"/>
        <end position="106"/>
    </location>
</feature>
<protein>
    <recommendedName>
        <fullName evidence="6">Regulator of microtubule dynamics 2</fullName>
    </recommendedName>
</protein>
<reference evidence="4 5" key="1">
    <citation type="journal article" date="2008" name="Nature">
        <title>Genome analysis of the platypus reveals unique signatures of evolution.</title>
        <authorList>
            <person name="Warren W.C."/>
            <person name="Hillier L.W."/>
            <person name="Marshall Graves J.A."/>
            <person name="Birney E."/>
            <person name="Ponting C.P."/>
            <person name="Grutzner F."/>
            <person name="Belov K."/>
            <person name="Miller W."/>
            <person name="Clarke L."/>
            <person name="Chinwalla A.T."/>
            <person name="Yang S.P."/>
            <person name="Heger A."/>
            <person name="Locke D.P."/>
            <person name="Miethke P."/>
            <person name="Waters P.D."/>
            <person name="Veyrunes F."/>
            <person name="Fulton L."/>
            <person name="Fulton B."/>
            <person name="Graves T."/>
            <person name="Wallis J."/>
            <person name="Puente X.S."/>
            <person name="Lopez-Otin C."/>
            <person name="Ordonez G.R."/>
            <person name="Eichler E.E."/>
            <person name="Chen L."/>
            <person name="Cheng Z."/>
            <person name="Deakin J.E."/>
            <person name="Alsop A."/>
            <person name="Thompson K."/>
            <person name="Kirby P."/>
            <person name="Papenfuss A.T."/>
            <person name="Wakefield M.J."/>
            <person name="Olender T."/>
            <person name="Lancet D."/>
            <person name="Huttley G.A."/>
            <person name="Smit A.F."/>
            <person name="Pask A."/>
            <person name="Temple-Smith P."/>
            <person name="Batzer M.A."/>
            <person name="Walker J.A."/>
            <person name="Konkel M.K."/>
            <person name="Harris R.S."/>
            <person name="Whittington C.M."/>
            <person name="Wong E.S."/>
            <person name="Gemmell N.J."/>
            <person name="Buschiazzo E."/>
            <person name="Vargas Jentzsch I.M."/>
            <person name="Merkel A."/>
            <person name="Schmitz J."/>
            <person name="Zemann A."/>
            <person name="Churakov G."/>
            <person name="Kriegs J.O."/>
            <person name="Brosius J."/>
            <person name="Murchison E.P."/>
            <person name="Sachidanandam R."/>
            <person name="Smith C."/>
            <person name="Hannon G.J."/>
            <person name="Tsend-Ayush E."/>
            <person name="McMillan D."/>
            <person name="Attenborough R."/>
            <person name="Rens W."/>
            <person name="Ferguson-Smith M."/>
            <person name="Lefevre C.M."/>
            <person name="Sharp J.A."/>
            <person name="Nicholas K.R."/>
            <person name="Ray D.A."/>
            <person name="Kube M."/>
            <person name="Reinhardt R."/>
            <person name="Pringle T.H."/>
            <person name="Taylor J."/>
            <person name="Jones R.C."/>
            <person name="Nixon B."/>
            <person name="Dacheux J.L."/>
            <person name="Niwa H."/>
            <person name="Sekita Y."/>
            <person name="Huang X."/>
            <person name="Stark A."/>
            <person name="Kheradpour P."/>
            <person name="Kellis M."/>
            <person name="Flicek P."/>
            <person name="Chen Y."/>
            <person name="Webber C."/>
            <person name="Hardison R."/>
            <person name="Nelson J."/>
            <person name="Hallsworth-Pepin K."/>
            <person name="Delehaunty K."/>
            <person name="Markovic C."/>
            <person name="Minx P."/>
            <person name="Feng Y."/>
            <person name="Kremitzki C."/>
            <person name="Mitreva M."/>
            <person name="Glasscock J."/>
            <person name="Wylie T."/>
            <person name="Wohldmann P."/>
            <person name="Thiru P."/>
            <person name="Nhan M.N."/>
            <person name="Pohl C.S."/>
            <person name="Smith S.M."/>
            <person name="Hou S."/>
            <person name="Nefedov M."/>
            <person name="de Jong P.J."/>
            <person name="Renfree M.B."/>
            <person name="Mardis E.R."/>
            <person name="Wilson R.K."/>
        </authorList>
    </citation>
    <scope>NUCLEOTIDE SEQUENCE [LARGE SCALE GENOMIC DNA]</scope>
    <source>
        <strain evidence="4 5">Glennie</strain>
    </source>
</reference>